<accession>A0A8C9G1C5</accession>
<organism evidence="2 3">
    <name type="scientific">Pavo cristatus</name>
    <name type="common">Indian peafowl</name>
    <name type="synonym">Blue peafowl</name>
    <dbReference type="NCBI Taxonomy" id="9049"/>
    <lineage>
        <taxon>Eukaryota</taxon>
        <taxon>Metazoa</taxon>
        <taxon>Chordata</taxon>
        <taxon>Craniata</taxon>
        <taxon>Vertebrata</taxon>
        <taxon>Euteleostomi</taxon>
        <taxon>Archelosauria</taxon>
        <taxon>Archosauria</taxon>
        <taxon>Dinosauria</taxon>
        <taxon>Saurischia</taxon>
        <taxon>Theropoda</taxon>
        <taxon>Coelurosauria</taxon>
        <taxon>Aves</taxon>
        <taxon>Neognathae</taxon>
        <taxon>Galloanserae</taxon>
        <taxon>Galliformes</taxon>
        <taxon>Phasianidae</taxon>
        <taxon>Phasianinae</taxon>
        <taxon>Pavo</taxon>
    </lineage>
</organism>
<name>A0A8C9G1C5_PAVCR</name>
<keyword evidence="1" id="KW-0732">Signal</keyword>
<dbReference type="Ensembl" id="ENSPSTT00000024545.1">
    <property type="protein sequence ID" value="ENSPSTP00000023330.1"/>
    <property type="gene ID" value="ENSPSTG00000017163.1"/>
</dbReference>
<keyword evidence="3" id="KW-1185">Reference proteome</keyword>
<dbReference type="AlphaFoldDB" id="A0A8C9G1C5"/>
<evidence type="ECO:0000256" key="1">
    <source>
        <dbReference type="SAM" id="SignalP"/>
    </source>
</evidence>
<reference evidence="2" key="1">
    <citation type="submission" date="2025-08" db="UniProtKB">
        <authorList>
            <consortium name="Ensembl"/>
        </authorList>
    </citation>
    <scope>IDENTIFICATION</scope>
</reference>
<dbReference type="Proteomes" id="UP000694428">
    <property type="component" value="Unplaced"/>
</dbReference>
<feature type="signal peptide" evidence="1">
    <location>
        <begin position="1"/>
        <end position="19"/>
    </location>
</feature>
<evidence type="ECO:0000313" key="2">
    <source>
        <dbReference type="Ensembl" id="ENSPSTP00000023330.1"/>
    </source>
</evidence>
<proteinExistence type="predicted"/>
<evidence type="ECO:0008006" key="4">
    <source>
        <dbReference type="Google" id="ProtNLM"/>
    </source>
</evidence>
<reference evidence="2" key="2">
    <citation type="submission" date="2025-09" db="UniProtKB">
        <authorList>
            <consortium name="Ensembl"/>
        </authorList>
    </citation>
    <scope>IDENTIFICATION</scope>
</reference>
<protein>
    <recommendedName>
        <fullName evidence="4">Secreted protein</fullName>
    </recommendedName>
</protein>
<feature type="chain" id="PRO_5034829151" description="Secreted protein" evidence="1">
    <location>
        <begin position="20"/>
        <end position="68"/>
    </location>
</feature>
<evidence type="ECO:0000313" key="3">
    <source>
        <dbReference type="Proteomes" id="UP000694428"/>
    </source>
</evidence>
<sequence length="68" mass="7646">MVQLCVVMVLPCLVPLLSLVLESPEEGGVLVLCVTNLEEALAMHHHLLIVFCAPWCGTARHWHLSMRW</sequence>